<dbReference type="GO" id="GO:0004357">
    <property type="term" value="F:glutamate-cysteine ligase activity"/>
    <property type="evidence" value="ECO:0007669"/>
    <property type="project" value="UniProtKB-EC"/>
</dbReference>
<sequence length="391" mass="44370">MESTVTEPSFTLGLEEEYLLVDRGTRDIVPSPPDEMLEACQEQAPGRIHPEFLRCQIEVGTPVCKTLDEARAELAALRGTVAGVADRYGLAPIAASTHPFAAWEPQKHTNRDRYNMLARDLGAPARRLMICGMHVHVGIEDDDLRIDLMNQVRYFLPHLLALSTSSPFWRGRDMERRSYRLSVWHELPRTGMPAGFQSYGEYQSHVAVLVNAGVIEDASKLWWDIRPSSRFPTLEMRITDICTRLDDAVTVAALYRCLLRMLWRLKLRNVTWRPYKNLLIEENRWRAQRYGLDSGLVDFGQGRIVPYADLLDEIIDLTREDAEYFGCTAEVGRARDILRRGTSAHRQIEIFQAALADGASEDEALRRVVDWLAEETMVGVRGEPSPTGVST</sequence>
<organism evidence="5 6">
    <name type="scientific">Azospirillum palustre</name>
    <dbReference type="NCBI Taxonomy" id="2044885"/>
    <lineage>
        <taxon>Bacteria</taxon>
        <taxon>Pseudomonadati</taxon>
        <taxon>Pseudomonadota</taxon>
        <taxon>Alphaproteobacteria</taxon>
        <taxon>Rhodospirillales</taxon>
        <taxon>Azospirillaceae</taxon>
        <taxon>Azospirillum</taxon>
    </lineage>
</organism>
<dbReference type="HAMAP" id="MF_01609">
    <property type="entry name" value="Glu_cys_ligase_2"/>
    <property type="match status" value="1"/>
</dbReference>
<accession>A0A2B8BA62</accession>
<evidence type="ECO:0000256" key="4">
    <source>
        <dbReference type="HAMAP-Rule" id="MF_01609"/>
    </source>
</evidence>
<evidence type="ECO:0000256" key="2">
    <source>
        <dbReference type="ARBA" id="ARBA00022741"/>
    </source>
</evidence>
<keyword evidence="1 4" id="KW-0436">Ligase</keyword>
<protein>
    <recommendedName>
        <fullName evidence="4">Putative glutamate--cysteine ligase 2</fullName>
        <ecNumber evidence="4">6.3.2.2</ecNumber>
    </recommendedName>
    <alternativeName>
        <fullName evidence="4">Gamma-glutamylcysteine synthetase 2</fullName>
        <shortName evidence="4">GCS 2</shortName>
        <shortName evidence="4">Gamma-GCS 2</shortName>
    </alternativeName>
</protein>
<dbReference type="AlphaFoldDB" id="A0A2B8BA62"/>
<dbReference type="SUPFAM" id="SSF55931">
    <property type="entry name" value="Glutamine synthetase/guanido kinase"/>
    <property type="match status" value="1"/>
</dbReference>
<evidence type="ECO:0000256" key="3">
    <source>
        <dbReference type="ARBA" id="ARBA00022840"/>
    </source>
</evidence>
<evidence type="ECO:0000313" key="6">
    <source>
        <dbReference type="Proteomes" id="UP000225379"/>
    </source>
</evidence>
<keyword evidence="3 4" id="KW-0067">ATP-binding</keyword>
<dbReference type="InterPro" id="IPR011793">
    <property type="entry name" value="YbdK"/>
</dbReference>
<dbReference type="NCBIfam" id="NF010039">
    <property type="entry name" value="PRK13515.1"/>
    <property type="match status" value="1"/>
</dbReference>
<dbReference type="PANTHER" id="PTHR36510:SF1">
    <property type="entry name" value="GLUTAMATE--CYSTEINE LIGASE 2-RELATED"/>
    <property type="match status" value="1"/>
</dbReference>
<keyword evidence="2 4" id="KW-0547">Nucleotide-binding</keyword>
<dbReference type="EMBL" id="PDKW01000043">
    <property type="protein sequence ID" value="PGH54448.1"/>
    <property type="molecule type" value="Genomic_DNA"/>
</dbReference>
<reference evidence="6" key="1">
    <citation type="submission" date="2017-10" db="EMBL/GenBank/DDBJ databases">
        <authorList>
            <person name="Kravchenko I.K."/>
            <person name="Grouzdev D.S."/>
        </authorList>
    </citation>
    <scope>NUCLEOTIDE SEQUENCE [LARGE SCALE GENOMIC DNA]</scope>
    <source>
        <strain evidence="6">B2</strain>
    </source>
</reference>
<dbReference type="Proteomes" id="UP000225379">
    <property type="component" value="Unassembled WGS sequence"/>
</dbReference>
<keyword evidence="6" id="KW-1185">Reference proteome</keyword>
<dbReference type="PANTHER" id="PTHR36510">
    <property type="entry name" value="GLUTAMATE--CYSTEINE LIGASE 2-RELATED"/>
    <property type="match status" value="1"/>
</dbReference>
<comment type="caution">
    <text evidence="5">The sequence shown here is derived from an EMBL/GenBank/DDBJ whole genome shotgun (WGS) entry which is preliminary data.</text>
</comment>
<dbReference type="GO" id="GO:0005524">
    <property type="term" value="F:ATP binding"/>
    <property type="evidence" value="ECO:0007669"/>
    <property type="project" value="UniProtKB-KW"/>
</dbReference>
<dbReference type="Gene3D" id="3.30.590.20">
    <property type="match status" value="1"/>
</dbReference>
<dbReference type="NCBIfam" id="TIGR02050">
    <property type="entry name" value="gshA_cyan_rel"/>
    <property type="match status" value="1"/>
</dbReference>
<dbReference type="OrthoDB" id="9769628at2"/>
<dbReference type="InterPro" id="IPR006336">
    <property type="entry name" value="GCS2"/>
</dbReference>
<gene>
    <name evidence="5" type="ORF">CRT60_32195</name>
</gene>
<evidence type="ECO:0000256" key="1">
    <source>
        <dbReference type="ARBA" id="ARBA00022598"/>
    </source>
</evidence>
<comment type="similarity">
    <text evidence="4">Belongs to the glutamate--cysteine ligase type 2 family. YbdK subfamily.</text>
</comment>
<dbReference type="Pfam" id="PF04107">
    <property type="entry name" value="GCS2"/>
    <property type="match status" value="1"/>
</dbReference>
<dbReference type="InterPro" id="IPR014746">
    <property type="entry name" value="Gln_synth/guanido_kin_cat_dom"/>
</dbReference>
<comment type="function">
    <text evidence="4">ATP-dependent carboxylate-amine ligase which exhibits weak glutamate--cysteine ligase activity.</text>
</comment>
<dbReference type="InterPro" id="IPR050141">
    <property type="entry name" value="GCL_type2/YbdK_subfam"/>
</dbReference>
<proteinExistence type="inferred from homology"/>
<evidence type="ECO:0000313" key="5">
    <source>
        <dbReference type="EMBL" id="PGH54448.1"/>
    </source>
</evidence>
<name>A0A2B8BA62_9PROT</name>
<comment type="catalytic activity">
    <reaction evidence="4">
        <text>L-cysteine + L-glutamate + ATP = gamma-L-glutamyl-L-cysteine + ADP + phosphate + H(+)</text>
        <dbReference type="Rhea" id="RHEA:13285"/>
        <dbReference type="ChEBI" id="CHEBI:15378"/>
        <dbReference type="ChEBI" id="CHEBI:29985"/>
        <dbReference type="ChEBI" id="CHEBI:30616"/>
        <dbReference type="ChEBI" id="CHEBI:35235"/>
        <dbReference type="ChEBI" id="CHEBI:43474"/>
        <dbReference type="ChEBI" id="CHEBI:58173"/>
        <dbReference type="ChEBI" id="CHEBI:456216"/>
        <dbReference type="EC" id="6.3.2.2"/>
    </reaction>
</comment>
<dbReference type="GO" id="GO:0042398">
    <property type="term" value="P:modified amino acid biosynthetic process"/>
    <property type="evidence" value="ECO:0007669"/>
    <property type="project" value="InterPro"/>
</dbReference>
<dbReference type="EC" id="6.3.2.2" evidence="4"/>